<protein>
    <recommendedName>
        <fullName evidence="4">DUF2188 domain-containing protein</fullName>
    </recommendedName>
</protein>
<dbReference type="EMBL" id="UNOZ01000013">
    <property type="protein sequence ID" value="SYX89986.1"/>
    <property type="molecule type" value="Genomic_DNA"/>
</dbReference>
<reference evidence="3" key="1">
    <citation type="submission" date="2018-08" db="EMBL/GenBank/DDBJ databases">
        <authorList>
            <person name="Blom J."/>
        </authorList>
    </citation>
    <scope>NUCLEOTIDE SEQUENCE [LARGE SCALE GENOMIC DNA]</scope>
    <source>
        <strain evidence="3">CCOS 865</strain>
    </source>
</reference>
<name>A0A383RU08_9PSED</name>
<evidence type="ECO:0008006" key="4">
    <source>
        <dbReference type="Google" id="ProtNLM"/>
    </source>
</evidence>
<evidence type="ECO:0000313" key="3">
    <source>
        <dbReference type="Proteomes" id="UP000263595"/>
    </source>
</evidence>
<accession>A0A383RU08</accession>
<proteinExistence type="predicted"/>
<feature type="compositionally biased region" description="Basic and acidic residues" evidence="1">
    <location>
        <begin position="55"/>
        <end position="68"/>
    </location>
</feature>
<gene>
    <name evidence="2" type="ORF">CCOS865_02252</name>
</gene>
<feature type="compositionally biased region" description="Basic and acidic residues" evidence="1">
    <location>
        <begin position="13"/>
        <end position="29"/>
    </location>
</feature>
<evidence type="ECO:0000313" key="2">
    <source>
        <dbReference type="EMBL" id="SYX89986.1"/>
    </source>
</evidence>
<evidence type="ECO:0000256" key="1">
    <source>
        <dbReference type="SAM" id="MobiDB-lite"/>
    </source>
</evidence>
<dbReference type="Proteomes" id="UP000263595">
    <property type="component" value="Unassembled WGS sequence"/>
</dbReference>
<dbReference type="AlphaFoldDB" id="A0A383RU08"/>
<organism evidence="2 3">
    <name type="scientific">Pseudomonas reidholzensis</name>
    <dbReference type="NCBI Taxonomy" id="1785162"/>
    <lineage>
        <taxon>Bacteria</taxon>
        <taxon>Pseudomonadati</taxon>
        <taxon>Pseudomonadota</taxon>
        <taxon>Gammaproteobacteria</taxon>
        <taxon>Pseudomonadales</taxon>
        <taxon>Pseudomonadaceae</taxon>
        <taxon>Pseudomonas</taxon>
    </lineage>
</organism>
<keyword evidence="3" id="KW-1185">Reference proteome</keyword>
<dbReference type="Pfam" id="PF09954">
    <property type="entry name" value="DUF2188"/>
    <property type="match status" value="1"/>
</dbReference>
<sequence>MSKPQDRTISQRPDGKWENKRNDSDRASSVHDTQAEAQQAAREMLQNQGGGEMTTKGRDGQFRAKDTIKPGNDPRNIKG</sequence>
<feature type="region of interest" description="Disordered" evidence="1">
    <location>
        <begin position="1"/>
        <end position="79"/>
    </location>
</feature>
<dbReference type="RefSeq" id="WP_064615052.1">
    <property type="nucleotide sequence ID" value="NZ_CBCSFL010000040.1"/>
</dbReference>
<dbReference type="InterPro" id="IPR018691">
    <property type="entry name" value="DUF2188"/>
</dbReference>
<dbReference type="OrthoDB" id="8858565at2"/>